<keyword evidence="4" id="KW-0862">Zinc</keyword>
<dbReference type="InterPro" id="IPR003785">
    <property type="entry name" value="Creatininase/forma_Hydrolase"/>
</dbReference>
<dbReference type="Gene3D" id="3.40.50.10310">
    <property type="entry name" value="Creatininase"/>
    <property type="match status" value="1"/>
</dbReference>
<organism evidence="5">
    <name type="scientific">freshwater metagenome</name>
    <dbReference type="NCBI Taxonomy" id="449393"/>
    <lineage>
        <taxon>unclassified sequences</taxon>
        <taxon>metagenomes</taxon>
        <taxon>ecological metagenomes</taxon>
    </lineage>
</organism>
<comment type="cofactor">
    <cofactor evidence="1">
        <name>Zn(2+)</name>
        <dbReference type="ChEBI" id="CHEBI:29105"/>
    </cofactor>
</comment>
<keyword evidence="3" id="KW-0378">Hydrolase</keyword>
<dbReference type="EMBL" id="CAFABK010000013">
    <property type="protein sequence ID" value="CAB4825457.1"/>
    <property type="molecule type" value="Genomic_DNA"/>
</dbReference>
<dbReference type="GO" id="GO:0046872">
    <property type="term" value="F:metal ion binding"/>
    <property type="evidence" value="ECO:0007669"/>
    <property type="project" value="UniProtKB-KW"/>
</dbReference>
<dbReference type="PANTHER" id="PTHR35005">
    <property type="entry name" value="3-DEHYDRO-SCYLLO-INOSOSE HYDROLASE"/>
    <property type="match status" value="1"/>
</dbReference>
<dbReference type="InterPro" id="IPR023871">
    <property type="entry name" value="MftE"/>
</dbReference>
<sequence>MVTSRQLSQIAWVDVPSKPLILVPVGSTEQHGPHLPLDTDTVIAVAAAEGIATVLANHDIDALVAPAIAYGASGEHQGFPGTMSIGHEALRVQVIELVRSLSNWAGRVIFINGHGGNVPTLASAIVQMRDEQHDVCWLACAFETTSDAHAGAAETSVMLHLAPSRVDMSRAAPGQLAPLADLMAALQLNGVRAVSESGVLGDPTDASSAHGAELMKSLVVDGADRIRLPRLDDRGRLVASSVGAP</sequence>
<gene>
    <name evidence="5" type="ORF">UFOPK3204_00456</name>
</gene>
<dbReference type="InterPro" id="IPR024087">
    <property type="entry name" value="Creatininase-like_sf"/>
</dbReference>
<dbReference type="GO" id="GO:0009231">
    <property type="term" value="P:riboflavin biosynthetic process"/>
    <property type="evidence" value="ECO:0007669"/>
    <property type="project" value="TreeGrafter"/>
</dbReference>
<protein>
    <submittedName>
        <fullName evidence="5">Unannotated protein</fullName>
    </submittedName>
</protein>
<dbReference type="NCBIfam" id="TIGR03964">
    <property type="entry name" value="mycofact_creat"/>
    <property type="match status" value="1"/>
</dbReference>
<dbReference type="Pfam" id="PF02633">
    <property type="entry name" value="Creatininase"/>
    <property type="match status" value="1"/>
</dbReference>
<dbReference type="GO" id="GO:0016811">
    <property type="term" value="F:hydrolase activity, acting on carbon-nitrogen (but not peptide) bonds, in linear amides"/>
    <property type="evidence" value="ECO:0007669"/>
    <property type="project" value="TreeGrafter"/>
</dbReference>
<dbReference type="SUPFAM" id="SSF102215">
    <property type="entry name" value="Creatininase"/>
    <property type="match status" value="1"/>
</dbReference>
<keyword evidence="2" id="KW-0479">Metal-binding</keyword>
<name>A0A6J6ZY58_9ZZZZ</name>
<evidence type="ECO:0000256" key="1">
    <source>
        <dbReference type="ARBA" id="ARBA00001947"/>
    </source>
</evidence>
<evidence type="ECO:0000256" key="4">
    <source>
        <dbReference type="ARBA" id="ARBA00022833"/>
    </source>
</evidence>
<accession>A0A6J6ZY58</accession>
<evidence type="ECO:0000256" key="3">
    <source>
        <dbReference type="ARBA" id="ARBA00022801"/>
    </source>
</evidence>
<evidence type="ECO:0000313" key="5">
    <source>
        <dbReference type="EMBL" id="CAB4825457.1"/>
    </source>
</evidence>
<dbReference type="AlphaFoldDB" id="A0A6J6ZY58"/>
<reference evidence="5" key="1">
    <citation type="submission" date="2020-05" db="EMBL/GenBank/DDBJ databases">
        <authorList>
            <person name="Chiriac C."/>
            <person name="Salcher M."/>
            <person name="Ghai R."/>
            <person name="Kavagutti S V."/>
        </authorList>
    </citation>
    <scope>NUCLEOTIDE SEQUENCE</scope>
</reference>
<evidence type="ECO:0000256" key="2">
    <source>
        <dbReference type="ARBA" id="ARBA00022723"/>
    </source>
</evidence>
<dbReference type="PANTHER" id="PTHR35005:SF1">
    <property type="entry name" value="2-AMINO-5-FORMYLAMINO-6-RIBOSYLAMINOPYRIMIDIN-4(3H)-ONE 5'-MONOPHOSPHATE DEFORMYLASE"/>
    <property type="match status" value="1"/>
</dbReference>
<proteinExistence type="predicted"/>